<comment type="caution">
    <text evidence="17">The sequence shown here is derived from an EMBL/GenBank/DDBJ whole genome shotgun (WGS) entry which is preliminary data.</text>
</comment>
<dbReference type="GO" id="GO:0005886">
    <property type="term" value="C:plasma membrane"/>
    <property type="evidence" value="ECO:0007669"/>
    <property type="project" value="UniProtKB-SubCell"/>
</dbReference>
<evidence type="ECO:0000256" key="14">
    <source>
        <dbReference type="SAM" id="Phobius"/>
    </source>
</evidence>
<keyword evidence="11 14" id="KW-1133">Transmembrane helix</keyword>
<dbReference type="GO" id="GO:0000155">
    <property type="term" value="F:phosphorelay sensor kinase activity"/>
    <property type="evidence" value="ECO:0007669"/>
    <property type="project" value="InterPro"/>
</dbReference>
<keyword evidence="6" id="KW-0808">Transferase</keyword>
<dbReference type="InterPro" id="IPR003594">
    <property type="entry name" value="HATPase_dom"/>
</dbReference>
<dbReference type="InterPro" id="IPR050398">
    <property type="entry name" value="HssS/ArlS-like"/>
</dbReference>
<dbReference type="SUPFAM" id="SSF47384">
    <property type="entry name" value="Homodimeric domain of signal transducing histidine kinase"/>
    <property type="match status" value="1"/>
</dbReference>
<dbReference type="PROSITE" id="PS50885">
    <property type="entry name" value="HAMP"/>
    <property type="match status" value="1"/>
</dbReference>
<keyword evidence="18" id="KW-1185">Reference proteome</keyword>
<evidence type="ECO:0000256" key="12">
    <source>
        <dbReference type="ARBA" id="ARBA00023012"/>
    </source>
</evidence>
<dbReference type="Gene3D" id="3.30.565.10">
    <property type="entry name" value="Histidine kinase-like ATPase, C-terminal domain"/>
    <property type="match status" value="1"/>
</dbReference>
<dbReference type="Pfam" id="PF00672">
    <property type="entry name" value="HAMP"/>
    <property type="match status" value="1"/>
</dbReference>
<evidence type="ECO:0000256" key="4">
    <source>
        <dbReference type="ARBA" id="ARBA00022475"/>
    </source>
</evidence>
<dbReference type="InterPro" id="IPR036097">
    <property type="entry name" value="HisK_dim/P_sf"/>
</dbReference>
<dbReference type="EC" id="2.7.13.3" evidence="3"/>
<reference evidence="17" key="1">
    <citation type="submission" date="2020-08" db="EMBL/GenBank/DDBJ databases">
        <title>Genome public.</title>
        <authorList>
            <person name="Liu C."/>
            <person name="Sun Q."/>
        </authorList>
    </citation>
    <scope>NUCLEOTIDE SEQUENCE</scope>
    <source>
        <strain evidence="17">NSJ-15</strain>
    </source>
</reference>
<comment type="catalytic activity">
    <reaction evidence="1">
        <text>ATP + protein L-histidine = ADP + protein N-phospho-L-histidine.</text>
        <dbReference type="EC" id="2.7.13.3"/>
    </reaction>
</comment>
<keyword evidence="9 17" id="KW-0418">Kinase</keyword>
<feature type="transmembrane region" description="Helical" evidence="14">
    <location>
        <begin position="12"/>
        <end position="37"/>
    </location>
</feature>
<keyword evidence="12" id="KW-0902">Two-component regulatory system</keyword>
<evidence type="ECO:0000256" key="5">
    <source>
        <dbReference type="ARBA" id="ARBA00022553"/>
    </source>
</evidence>
<sequence length="486" mass="54401">MAYRSITKRWIINSLGVILLVLVVVTLTASLMIHNYYYTSMERELKLRADYGDSQVQDMSAAGKANLNAEIRNLVETFEDKDKMEMMAVDHNGNIIVTSSGFSYFSSYDMPDYAAAKEDPVGRGTRVYKLEGTNEKVMAMTVVLPVFSGDVSAVRYVISLENVDRTILTVILILCGVMVLILALILVTSSYFIRSIVIPVQEVGTVARGFATGDMSARILKRSDDEIGELCDIINYMADEIQNSEKMKNEFISSVSHELRTPLTAIKGWGETLMTMGPDDRQMVQRGMHVILNETERLSNMVEELLDFSRIQNGRFTLVKTRIDILAELGDAVLMYTERARRDAIHFEYSEPENVSYVFGDKNRLKQVFINVIDNALKYSDRGDTVRVSVKEEDGFIEIRVQDTGCGIAAEDLPKVKEKFYKANSTRRGSGIGLAVANEIVQLHDGTLTVESELDVGTTVIIRIPVMAKDTERPTQITTGESEPNQ</sequence>
<comment type="subcellular location">
    <subcellularLocation>
        <location evidence="2">Cell membrane</location>
        <topology evidence="2">Multi-pass membrane protein</topology>
    </subcellularLocation>
</comment>
<dbReference type="SMART" id="SM00387">
    <property type="entry name" value="HATPase_c"/>
    <property type="match status" value="1"/>
</dbReference>
<dbReference type="PRINTS" id="PR00344">
    <property type="entry name" value="BCTRLSENSOR"/>
</dbReference>
<evidence type="ECO:0000313" key="17">
    <source>
        <dbReference type="EMBL" id="MBC8609885.1"/>
    </source>
</evidence>
<keyword evidence="5" id="KW-0597">Phosphoprotein</keyword>
<dbReference type="Pfam" id="PF00512">
    <property type="entry name" value="HisKA"/>
    <property type="match status" value="1"/>
</dbReference>
<evidence type="ECO:0000256" key="2">
    <source>
        <dbReference type="ARBA" id="ARBA00004651"/>
    </source>
</evidence>
<evidence type="ECO:0000256" key="8">
    <source>
        <dbReference type="ARBA" id="ARBA00022741"/>
    </source>
</evidence>
<feature type="domain" description="HAMP" evidence="16">
    <location>
        <begin position="194"/>
        <end position="246"/>
    </location>
</feature>
<dbReference type="InterPro" id="IPR003661">
    <property type="entry name" value="HisK_dim/P_dom"/>
</dbReference>
<dbReference type="Pfam" id="PF02518">
    <property type="entry name" value="HATPase_c"/>
    <property type="match status" value="1"/>
</dbReference>
<dbReference type="PROSITE" id="PS50109">
    <property type="entry name" value="HIS_KIN"/>
    <property type="match status" value="1"/>
</dbReference>
<feature type="transmembrane region" description="Helical" evidence="14">
    <location>
        <begin position="170"/>
        <end position="193"/>
    </location>
</feature>
<evidence type="ECO:0000256" key="9">
    <source>
        <dbReference type="ARBA" id="ARBA00022777"/>
    </source>
</evidence>
<dbReference type="PANTHER" id="PTHR45528:SF1">
    <property type="entry name" value="SENSOR HISTIDINE KINASE CPXA"/>
    <property type="match status" value="1"/>
</dbReference>
<dbReference type="AlphaFoldDB" id="A0A8J6P653"/>
<dbReference type="InterPro" id="IPR036890">
    <property type="entry name" value="HATPase_C_sf"/>
</dbReference>
<dbReference type="SUPFAM" id="SSF158472">
    <property type="entry name" value="HAMP domain-like"/>
    <property type="match status" value="1"/>
</dbReference>
<evidence type="ECO:0000256" key="13">
    <source>
        <dbReference type="ARBA" id="ARBA00023136"/>
    </source>
</evidence>
<name>A0A8J6P653_9FIRM</name>
<keyword evidence="10" id="KW-0067">ATP-binding</keyword>
<dbReference type="FunFam" id="1.10.287.130:FF:000001">
    <property type="entry name" value="Two-component sensor histidine kinase"/>
    <property type="match status" value="1"/>
</dbReference>
<evidence type="ECO:0000313" key="18">
    <source>
        <dbReference type="Proteomes" id="UP000632659"/>
    </source>
</evidence>
<feature type="domain" description="Histidine kinase" evidence="15">
    <location>
        <begin position="254"/>
        <end position="468"/>
    </location>
</feature>
<dbReference type="SMART" id="SM00388">
    <property type="entry name" value="HisKA"/>
    <property type="match status" value="1"/>
</dbReference>
<dbReference type="EMBL" id="JACRTL010000001">
    <property type="protein sequence ID" value="MBC8609885.1"/>
    <property type="molecule type" value="Genomic_DNA"/>
</dbReference>
<organism evidence="17 18">
    <name type="scientific">Massiliimalia timonensis</name>
    <dbReference type="NCBI Taxonomy" id="1987501"/>
    <lineage>
        <taxon>Bacteria</taxon>
        <taxon>Bacillati</taxon>
        <taxon>Bacillota</taxon>
        <taxon>Clostridia</taxon>
        <taxon>Eubacteriales</taxon>
        <taxon>Oscillospiraceae</taxon>
        <taxon>Massiliimalia</taxon>
    </lineage>
</organism>
<evidence type="ECO:0000259" key="15">
    <source>
        <dbReference type="PROSITE" id="PS50109"/>
    </source>
</evidence>
<feature type="transmembrane region" description="Helical" evidence="14">
    <location>
        <begin position="137"/>
        <end position="158"/>
    </location>
</feature>
<dbReference type="SUPFAM" id="SSF55874">
    <property type="entry name" value="ATPase domain of HSP90 chaperone/DNA topoisomerase II/histidine kinase"/>
    <property type="match status" value="1"/>
</dbReference>
<dbReference type="SMART" id="SM00304">
    <property type="entry name" value="HAMP"/>
    <property type="match status" value="1"/>
</dbReference>
<evidence type="ECO:0000256" key="11">
    <source>
        <dbReference type="ARBA" id="ARBA00022989"/>
    </source>
</evidence>
<evidence type="ECO:0000256" key="3">
    <source>
        <dbReference type="ARBA" id="ARBA00012438"/>
    </source>
</evidence>
<dbReference type="Gene3D" id="1.10.287.130">
    <property type="match status" value="1"/>
</dbReference>
<evidence type="ECO:0000256" key="7">
    <source>
        <dbReference type="ARBA" id="ARBA00022692"/>
    </source>
</evidence>
<dbReference type="CDD" id="cd00082">
    <property type="entry name" value="HisKA"/>
    <property type="match status" value="1"/>
</dbReference>
<evidence type="ECO:0000259" key="16">
    <source>
        <dbReference type="PROSITE" id="PS50885"/>
    </source>
</evidence>
<dbReference type="RefSeq" id="WP_154824629.1">
    <property type="nucleotide sequence ID" value="NZ_JACRTL010000001.1"/>
</dbReference>
<evidence type="ECO:0000256" key="1">
    <source>
        <dbReference type="ARBA" id="ARBA00000085"/>
    </source>
</evidence>
<keyword evidence="4" id="KW-1003">Cell membrane</keyword>
<dbReference type="InterPro" id="IPR004358">
    <property type="entry name" value="Sig_transdc_His_kin-like_C"/>
</dbReference>
<dbReference type="Proteomes" id="UP000632659">
    <property type="component" value="Unassembled WGS sequence"/>
</dbReference>
<dbReference type="PANTHER" id="PTHR45528">
    <property type="entry name" value="SENSOR HISTIDINE KINASE CPXA"/>
    <property type="match status" value="1"/>
</dbReference>
<dbReference type="InterPro" id="IPR005467">
    <property type="entry name" value="His_kinase_dom"/>
</dbReference>
<dbReference type="Gene3D" id="6.10.340.10">
    <property type="match status" value="1"/>
</dbReference>
<keyword evidence="13 14" id="KW-0472">Membrane</keyword>
<dbReference type="GO" id="GO:0005524">
    <property type="term" value="F:ATP binding"/>
    <property type="evidence" value="ECO:0007669"/>
    <property type="project" value="UniProtKB-KW"/>
</dbReference>
<keyword evidence="7 14" id="KW-0812">Transmembrane</keyword>
<proteinExistence type="predicted"/>
<protein>
    <recommendedName>
        <fullName evidence="3">histidine kinase</fullName>
        <ecNumber evidence="3">2.7.13.3</ecNumber>
    </recommendedName>
</protein>
<evidence type="ECO:0000256" key="10">
    <source>
        <dbReference type="ARBA" id="ARBA00022840"/>
    </source>
</evidence>
<accession>A0A8J6P653</accession>
<gene>
    <name evidence="17" type="ORF">H8702_01965</name>
</gene>
<dbReference type="InterPro" id="IPR003660">
    <property type="entry name" value="HAMP_dom"/>
</dbReference>
<keyword evidence="8" id="KW-0547">Nucleotide-binding</keyword>
<evidence type="ECO:0000256" key="6">
    <source>
        <dbReference type="ARBA" id="ARBA00022679"/>
    </source>
</evidence>
<dbReference type="CDD" id="cd06225">
    <property type="entry name" value="HAMP"/>
    <property type="match status" value="1"/>
</dbReference>
<dbReference type="FunFam" id="3.30.565.10:FF:000006">
    <property type="entry name" value="Sensor histidine kinase WalK"/>
    <property type="match status" value="1"/>
</dbReference>